<name>A0ACB6QWL8_9PLEO</name>
<accession>A0ACB6QWL8</accession>
<organism evidence="1 2">
    <name type="scientific">Lindgomyces ingoldianus</name>
    <dbReference type="NCBI Taxonomy" id="673940"/>
    <lineage>
        <taxon>Eukaryota</taxon>
        <taxon>Fungi</taxon>
        <taxon>Dikarya</taxon>
        <taxon>Ascomycota</taxon>
        <taxon>Pezizomycotina</taxon>
        <taxon>Dothideomycetes</taxon>
        <taxon>Pleosporomycetidae</taxon>
        <taxon>Pleosporales</taxon>
        <taxon>Lindgomycetaceae</taxon>
        <taxon>Lindgomyces</taxon>
    </lineage>
</organism>
<keyword evidence="2" id="KW-1185">Reference proteome</keyword>
<sequence>NTNYSPTNEVFSYPDAFDKAYLADSYTSRPDYSLDEFLNCDSFFDRPVNSVELPAGFVPKNNAVFNATLPAAASASATANMTQWPTVNPAPFGRLGNYNEAFTNGIPFGAITADAFESSCPSPRNSSPTPSLCGDGPMQRASPAPSNGSLKRESPDEPTAAGEEPAPKRVQRKRGRPKLNRSESDPSNYSNGDSPKSRPSRRLPHNQVERKYREGLNSELERLRRAVPTLPQRDSSDLTGPPKPSKATVLASAIDYIKKIERERDLLLEE</sequence>
<feature type="non-terminal residue" evidence="1">
    <location>
        <position position="270"/>
    </location>
</feature>
<evidence type="ECO:0000313" key="2">
    <source>
        <dbReference type="Proteomes" id="UP000799755"/>
    </source>
</evidence>
<gene>
    <name evidence="1" type="ORF">BDR25DRAFT_164996</name>
</gene>
<evidence type="ECO:0000313" key="1">
    <source>
        <dbReference type="EMBL" id="KAF2470682.1"/>
    </source>
</evidence>
<dbReference type="Proteomes" id="UP000799755">
    <property type="component" value="Unassembled WGS sequence"/>
</dbReference>
<dbReference type="EMBL" id="MU003507">
    <property type="protein sequence ID" value="KAF2470682.1"/>
    <property type="molecule type" value="Genomic_DNA"/>
</dbReference>
<reference evidence="1" key="1">
    <citation type="journal article" date="2020" name="Stud. Mycol.">
        <title>101 Dothideomycetes genomes: a test case for predicting lifestyles and emergence of pathogens.</title>
        <authorList>
            <person name="Haridas S."/>
            <person name="Albert R."/>
            <person name="Binder M."/>
            <person name="Bloem J."/>
            <person name="Labutti K."/>
            <person name="Salamov A."/>
            <person name="Andreopoulos B."/>
            <person name="Baker S."/>
            <person name="Barry K."/>
            <person name="Bills G."/>
            <person name="Bluhm B."/>
            <person name="Cannon C."/>
            <person name="Castanera R."/>
            <person name="Culley D."/>
            <person name="Daum C."/>
            <person name="Ezra D."/>
            <person name="Gonzalez J."/>
            <person name="Henrissat B."/>
            <person name="Kuo A."/>
            <person name="Liang C."/>
            <person name="Lipzen A."/>
            <person name="Lutzoni F."/>
            <person name="Magnuson J."/>
            <person name="Mondo S."/>
            <person name="Nolan M."/>
            <person name="Ohm R."/>
            <person name="Pangilinan J."/>
            <person name="Park H.-J."/>
            <person name="Ramirez L."/>
            <person name="Alfaro M."/>
            <person name="Sun H."/>
            <person name="Tritt A."/>
            <person name="Yoshinaga Y."/>
            <person name="Zwiers L.-H."/>
            <person name="Turgeon B."/>
            <person name="Goodwin S."/>
            <person name="Spatafora J."/>
            <person name="Crous P."/>
            <person name="Grigoriev I."/>
        </authorList>
    </citation>
    <scope>NUCLEOTIDE SEQUENCE</scope>
    <source>
        <strain evidence="1">ATCC 200398</strain>
    </source>
</reference>
<proteinExistence type="predicted"/>
<protein>
    <submittedName>
        <fullName evidence="1">Uncharacterized protein</fullName>
    </submittedName>
</protein>
<comment type="caution">
    <text evidence="1">The sequence shown here is derived from an EMBL/GenBank/DDBJ whole genome shotgun (WGS) entry which is preliminary data.</text>
</comment>
<feature type="non-terminal residue" evidence="1">
    <location>
        <position position="1"/>
    </location>
</feature>